<dbReference type="CDD" id="cd00761">
    <property type="entry name" value="Glyco_tranf_GTA_type"/>
    <property type="match status" value="1"/>
</dbReference>
<dbReference type="AlphaFoldDB" id="A0A6B2GZW5"/>
<comment type="caution">
    <text evidence="5">The sequence shown here is derived from an EMBL/GenBank/DDBJ whole genome shotgun (WGS) entry which is preliminary data.</text>
</comment>
<keyword evidence="2" id="KW-0328">Glycosyltransferase</keyword>
<evidence type="ECO:0000259" key="4">
    <source>
        <dbReference type="Pfam" id="PF00535"/>
    </source>
</evidence>
<sequence>MRLLIITPFKNEEASIERTITSILKQGTKPEAWLLVDDNSTDTSPAIVKQYSTQVNYIHYCLKPDNSDRATGKNIIDVFNYGLEKAAGLQITWDVVLKLDADLVIDRDDYLGFILQKFAAFPALGIASGATYILKDGKKIVESKHKWHTQGPNKFYRKECLQAIGGLKPFKGWDGIDDIMARHKGFITEKFFEQPVLHLYPTQTRAAEGGIKHGIMREAASYHNRSYPVYMFILKAIKLARSRKFYEAITFLVHGLKLKLSTRPLVTKEEEKIVSQFLKQRFFSQLKYTNQL</sequence>
<dbReference type="RefSeq" id="WP_162345641.1">
    <property type="nucleotide sequence ID" value="NZ_JAAEAA010000006.1"/>
</dbReference>
<dbReference type="EMBL" id="JAAEAA010000006">
    <property type="protein sequence ID" value="NDK55591.1"/>
    <property type="molecule type" value="Genomic_DNA"/>
</dbReference>
<name>A0A6B2GZW5_9BACT</name>
<organism evidence="5 6">
    <name type="scientific">Pontibacter fetidus</name>
    <dbReference type="NCBI Taxonomy" id="2700082"/>
    <lineage>
        <taxon>Bacteria</taxon>
        <taxon>Pseudomonadati</taxon>
        <taxon>Bacteroidota</taxon>
        <taxon>Cytophagia</taxon>
        <taxon>Cytophagales</taxon>
        <taxon>Hymenobacteraceae</taxon>
        <taxon>Pontibacter</taxon>
    </lineage>
</organism>
<reference evidence="5 6" key="1">
    <citation type="submission" date="2020-01" db="EMBL/GenBank/DDBJ databases">
        <authorList>
            <person name="Kim M.K."/>
        </authorList>
    </citation>
    <scope>NUCLEOTIDE SEQUENCE [LARGE SCALE GENOMIC DNA]</scope>
    <source>
        <strain evidence="5 6">BT213</strain>
    </source>
</reference>
<evidence type="ECO:0000313" key="5">
    <source>
        <dbReference type="EMBL" id="NDK55591.1"/>
    </source>
</evidence>
<dbReference type="InterPro" id="IPR001173">
    <property type="entry name" value="Glyco_trans_2-like"/>
</dbReference>
<dbReference type="SUPFAM" id="SSF53448">
    <property type="entry name" value="Nucleotide-diphospho-sugar transferases"/>
    <property type="match status" value="1"/>
</dbReference>
<dbReference type="InterPro" id="IPR029044">
    <property type="entry name" value="Nucleotide-diphossugar_trans"/>
</dbReference>
<evidence type="ECO:0000313" key="6">
    <source>
        <dbReference type="Proteomes" id="UP000478546"/>
    </source>
</evidence>
<evidence type="ECO:0000256" key="2">
    <source>
        <dbReference type="ARBA" id="ARBA00022676"/>
    </source>
</evidence>
<dbReference type="PANTHER" id="PTHR43630:SF1">
    <property type="entry name" value="POLY-BETA-1,6-N-ACETYL-D-GLUCOSAMINE SYNTHASE"/>
    <property type="match status" value="1"/>
</dbReference>
<evidence type="ECO:0000256" key="1">
    <source>
        <dbReference type="ARBA" id="ARBA00006739"/>
    </source>
</evidence>
<gene>
    <name evidence="5" type="ORF">GWO68_06675</name>
</gene>
<dbReference type="PANTHER" id="PTHR43630">
    <property type="entry name" value="POLY-BETA-1,6-N-ACETYL-D-GLUCOSAMINE SYNTHASE"/>
    <property type="match status" value="1"/>
</dbReference>
<evidence type="ECO:0000256" key="3">
    <source>
        <dbReference type="ARBA" id="ARBA00022679"/>
    </source>
</evidence>
<comment type="similarity">
    <text evidence="1">Belongs to the glycosyltransferase 2 family.</text>
</comment>
<accession>A0A6B2GZW5</accession>
<dbReference type="Pfam" id="PF00535">
    <property type="entry name" value="Glycos_transf_2"/>
    <property type="match status" value="1"/>
</dbReference>
<proteinExistence type="inferred from homology"/>
<protein>
    <submittedName>
        <fullName evidence="5">Glycosyltransferase family 2 protein</fullName>
    </submittedName>
</protein>
<keyword evidence="6" id="KW-1185">Reference proteome</keyword>
<keyword evidence="3 5" id="KW-0808">Transferase</keyword>
<dbReference type="Proteomes" id="UP000478546">
    <property type="component" value="Unassembled WGS sequence"/>
</dbReference>
<feature type="domain" description="Glycosyltransferase 2-like" evidence="4">
    <location>
        <begin position="5"/>
        <end position="152"/>
    </location>
</feature>
<dbReference type="Gene3D" id="3.90.550.10">
    <property type="entry name" value="Spore Coat Polysaccharide Biosynthesis Protein SpsA, Chain A"/>
    <property type="match status" value="1"/>
</dbReference>
<dbReference type="GO" id="GO:0016757">
    <property type="term" value="F:glycosyltransferase activity"/>
    <property type="evidence" value="ECO:0007669"/>
    <property type="project" value="UniProtKB-KW"/>
</dbReference>